<dbReference type="Pfam" id="PF13599">
    <property type="entry name" value="Pentapeptide_4"/>
    <property type="match status" value="1"/>
</dbReference>
<organism evidence="1 2">
    <name type="scientific">Vibrio aquimaris</name>
    <dbReference type="NCBI Taxonomy" id="2587862"/>
    <lineage>
        <taxon>Bacteria</taxon>
        <taxon>Pseudomonadati</taxon>
        <taxon>Pseudomonadota</taxon>
        <taxon>Gammaproteobacteria</taxon>
        <taxon>Vibrionales</taxon>
        <taxon>Vibrionaceae</taxon>
        <taxon>Vibrio</taxon>
    </lineage>
</organism>
<accession>A0A5P9CPF3</accession>
<protein>
    <submittedName>
        <fullName evidence="1">Secreted effector protein pipB2</fullName>
    </submittedName>
</protein>
<dbReference type="PANTHER" id="PTHR14136:SF17">
    <property type="entry name" value="BTB_POZ DOMAIN-CONTAINING PROTEIN KCTD9"/>
    <property type="match status" value="1"/>
</dbReference>
<dbReference type="Pfam" id="PF00805">
    <property type="entry name" value="Pentapeptide"/>
    <property type="match status" value="1"/>
</dbReference>
<geneLocation type="plasmid" evidence="2">
    <name>pthaf100_a</name>
</geneLocation>
<evidence type="ECO:0000313" key="2">
    <source>
        <dbReference type="Proteomes" id="UP000326936"/>
    </source>
</evidence>
<dbReference type="NCBIfam" id="NF033086">
    <property type="entry name" value="penta_rpt_Qnr"/>
    <property type="match status" value="1"/>
</dbReference>
<dbReference type="RefSeq" id="WP_152432121.1">
    <property type="nucleotide sequence ID" value="NZ_CBCSDK010000008.1"/>
</dbReference>
<proteinExistence type="predicted"/>
<dbReference type="Gene3D" id="2.160.20.80">
    <property type="entry name" value="E3 ubiquitin-protein ligase SopA"/>
    <property type="match status" value="1"/>
</dbReference>
<sequence length="217" mass="24968">MTIKNKTYRQQDFSHQDLQYAIYEDCEFIQCEFDRSDLRNAKFINCRFIEAKALEGCSFSYAKLKDTSFTNCMLAMSQFVGADCFGIEFRKCDLKGANFQRANFINRISDTVYFCSAYITGCNLSYVNLERALLEKCDLYENRWTEANLDSASFLGSDLSRGEFTKDQWGSFIVEGADLTHVDLEGVDVCRVSLDGVKICRWQQDQLLDKFGLIVID</sequence>
<reference evidence="1 2" key="1">
    <citation type="submission" date="2019-10" db="EMBL/GenBank/DDBJ databases">
        <title>Complete genome sequence of Vibrio sp. strain THAF100, isolated from non-filtered water from the water column of tank 6 of a marine aquarium containing stony-coral fragments. Water maintained at 26 degree C.</title>
        <authorList>
            <person name="Ruckert C."/>
            <person name="Franco A."/>
            <person name="Kalinowski J."/>
            <person name="Glaeser S."/>
        </authorList>
    </citation>
    <scope>NUCLEOTIDE SEQUENCE [LARGE SCALE GENOMIC DNA]</scope>
    <source>
        <strain evidence="1 2">THAF100</strain>
        <plasmid evidence="2">pthaf100_a</plasmid>
    </source>
</reference>
<dbReference type="EMBL" id="CP045351">
    <property type="protein sequence ID" value="QFT28076.1"/>
    <property type="molecule type" value="Genomic_DNA"/>
</dbReference>
<dbReference type="InterPro" id="IPR001646">
    <property type="entry name" value="5peptide_repeat"/>
</dbReference>
<gene>
    <name evidence="1" type="primary">pipB2</name>
    <name evidence="1" type="ORF">FIV01_16930</name>
</gene>
<keyword evidence="1" id="KW-0614">Plasmid</keyword>
<dbReference type="OrthoDB" id="156143at2"/>
<dbReference type="KEGG" id="vaq:FIV01_16930"/>
<dbReference type="AlphaFoldDB" id="A0A5P9CPF3"/>
<dbReference type="InterPro" id="IPR051082">
    <property type="entry name" value="Pentapeptide-BTB/POZ_domain"/>
</dbReference>
<keyword evidence="2" id="KW-1185">Reference proteome</keyword>
<dbReference type="PANTHER" id="PTHR14136">
    <property type="entry name" value="BTB_POZ DOMAIN-CONTAINING PROTEIN KCTD9"/>
    <property type="match status" value="1"/>
</dbReference>
<name>A0A5P9CPF3_9VIBR</name>
<dbReference type="Proteomes" id="UP000326936">
    <property type="component" value="Plasmid pTHAF100_a"/>
</dbReference>
<evidence type="ECO:0000313" key="1">
    <source>
        <dbReference type="EMBL" id="QFT28076.1"/>
    </source>
</evidence>
<dbReference type="SUPFAM" id="SSF141571">
    <property type="entry name" value="Pentapeptide repeat-like"/>
    <property type="match status" value="1"/>
</dbReference>